<feature type="region of interest" description="Disordered" evidence="1">
    <location>
        <begin position="90"/>
        <end position="120"/>
    </location>
</feature>
<evidence type="ECO:0000256" key="1">
    <source>
        <dbReference type="SAM" id="MobiDB-lite"/>
    </source>
</evidence>
<proteinExistence type="predicted"/>
<reference evidence="2 3" key="1">
    <citation type="journal article" date="2016" name="Mol. Biol. Evol.">
        <title>Comparative Genomics of Early-Diverging Mushroom-Forming Fungi Provides Insights into the Origins of Lignocellulose Decay Capabilities.</title>
        <authorList>
            <person name="Nagy L.G."/>
            <person name="Riley R."/>
            <person name="Tritt A."/>
            <person name="Adam C."/>
            <person name="Daum C."/>
            <person name="Floudas D."/>
            <person name="Sun H."/>
            <person name="Yadav J.S."/>
            <person name="Pangilinan J."/>
            <person name="Larsson K.H."/>
            <person name="Matsuura K."/>
            <person name="Barry K."/>
            <person name="Labutti K."/>
            <person name="Kuo R."/>
            <person name="Ohm R.A."/>
            <person name="Bhattacharya S.S."/>
            <person name="Shirouzu T."/>
            <person name="Yoshinaga Y."/>
            <person name="Martin F.M."/>
            <person name="Grigoriev I.V."/>
            <person name="Hibbett D.S."/>
        </authorList>
    </citation>
    <scope>NUCLEOTIDE SEQUENCE [LARGE SCALE GENOMIC DNA]</scope>
    <source>
        <strain evidence="2 3">HHB12029</strain>
    </source>
</reference>
<feature type="compositionally biased region" description="Low complexity" evidence="1">
    <location>
        <begin position="92"/>
        <end position="103"/>
    </location>
</feature>
<organism evidence="2 3">
    <name type="scientific">Exidia glandulosa HHB12029</name>
    <dbReference type="NCBI Taxonomy" id="1314781"/>
    <lineage>
        <taxon>Eukaryota</taxon>
        <taxon>Fungi</taxon>
        <taxon>Dikarya</taxon>
        <taxon>Basidiomycota</taxon>
        <taxon>Agaricomycotina</taxon>
        <taxon>Agaricomycetes</taxon>
        <taxon>Auriculariales</taxon>
        <taxon>Exidiaceae</taxon>
        <taxon>Exidia</taxon>
    </lineage>
</organism>
<dbReference type="Proteomes" id="UP000077266">
    <property type="component" value="Unassembled WGS sequence"/>
</dbReference>
<dbReference type="OrthoDB" id="10251508at2759"/>
<keyword evidence="3" id="KW-1185">Reference proteome</keyword>
<dbReference type="EMBL" id="KV426139">
    <property type="protein sequence ID" value="KZV86987.1"/>
    <property type="molecule type" value="Genomic_DNA"/>
</dbReference>
<dbReference type="InParanoid" id="A0A165EI45"/>
<name>A0A165EI45_EXIGL</name>
<protein>
    <submittedName>
        <fullName evidence="2">Uncharacterized protein</fullName>
    </submittedName>
</protein>
<gene>
    <name evidence="2" type="ORF">EXIGLDRAFT_213220</name>
</gene>
<evidence type="ECO:0000313" key="2">
    <source>
        <dbReference type="EMBL" id="KZV86987.1"/>
    </source>
</evidence>
<dbReference type="AlphaFoldDB" id="A0A165EI45"/>
<accession>A0A165EI45</accession>
<evidence type="ECO:0000313" key="3">
    <source>
        <dbReference type="Proteomes" id="UP000077266"/>
    </source>
</evidence>
<sequence>MFTGARTIVAHSRARLHEFLGALKPTPDRTLLFALSSNAWDQSILQRLASLGSHSVGCISAPLPGSRHLETLSLAFVREVGSTTMRWEHPEAAPSSDDWAADALGHDTPQAKDESSTFSIDNPNLSSAAHTIVAFSTKPHAVSFHDSIARRYPHAVQAHTHRSSMGRSSHYSAMAILTLPALSPLRFLARSDHACPSSFMDFTLSLHPYELQVLAEISSTLSDVIALRDTSSSQSTARVLT</sequence>